<feature type="region of interest" description="Disordered" evidence="1">
    <location>
        <begin position="1"/>
        <end position="29"/>
    </location>
</feature>
<sequence length="47" mass="5135">MRFQGGRSGAERRRNAVDGTGRLQGHCRGSRCPARGPCAHAQYAYSQ</sequence>
<dbReference type="Proteomes" id="UP000034034">
    <property type="component" value="Chromosome"/>
</dbReference>
<evidence type="ECO:0000313" key="3">
    <source>
        <dbReference type="Proteomes" id="UP000034034"/>
    </source>
</evidence>
<dbReference type="EMBL" id="CP009922">
    <property type="protein sequence ID" value="AKG45573.1"/>
    <property type="molecule type" value="Genomic_DNA"/>
</dbReference>
<keyword evidence="3" id="KW-1185">Reference proteome</keyword>
<dbReference type="KEGG" id="sxi:SXIM_41890"/>
<reference evidence="2" key="1">
    <citation type="submission" date="2019-08" db="EMBL/GenBank/DDBJ databases">
        <title>Complete genome sequence of a mangrove-derived Streptomyces xiamenensis.</title>
        <authorList>
            <person name="Xu J."/>
        </authorList>
    </citation>
    <scope>NUCLEOTIDE SEQUENCE</scope>
    <source>
        <strain evidence="2">318</strain>
    </source>
</reference>
<evidence type="ECO:0000313" key="2">
    <source>
        <dbReference type="EMBL" id="AKG45573.1"/>
    </source>
</evidence>
<dbReference type="PATRIC" id="fig|408015.6.peg.4243"/>
<dbReference type="HOGENOM" id="CLU_3173975_0_0_11"/>
<proteinExistence type="predicted"/>
<gene>
    <name evidence="2" type="ORF">SXIM_41890</name>
</gene>
<organism evidence="2 3">
    <name type="scientific">Streptomyces xiamenensis</name>
    <dbReference type="NCBI Taxonomy" id="408015"/>
    <lineage>
        <taxon>Bacteria</taxon>
        <taxon>Bacillati</taxon>
        <taxon>Actinomycetota</taxon>
        <taxon>Actinomycetes</taxon>
        <taxon>Kitasatosporales</taxon>
        <taxon>Streptomycetaceae</taxon>
        <taxon>Streptomyces</taxon>
    </lineage>
</organism>
<name>A0A0F7FYC2_9ACTN</name>
<dbReference type="AlphaFoldDB" id="A0A0F7FYC2"/>
<evidence type="ECO:0000256" key="1">
    <source>
        <dbReference type="SAM" id="MobiDB-lite"/>
    </source>
</evidence>
<accession>A0A0F7FYC2</accession>
<protein>
    <submittedName>
        <fullName evidence="2">Uncharacterized protein</fullName>
    </submittedName>
</protein>